<dbReference type="Pfam" id="PF02311">
    <property type="entry name" value="AraC_binding"/>
    <property type="match status" value="1"/>
</dbReference>
<dbReference type="PANTHER" id="PTHR43280">
    <property type="entry name" value="ARAC-FAMILY TRANSCRIPTIONAL REGULATOR"/>
    <property type="match status" value="1"/>
</dbReference>
<evidence type="ECO:0000313" key="5">
    <source>
        <dbReference type="EMBL" id="QYJ67917.1"/>
    </source>
</evidence>
<dbReference type="SMART" id="SM00342">
    <property type="entry name" value="HTH_ARAC"/>
    <property type="match status" value="1"/>
</dbReference>
<accession>A0ABX8V579</accession>
<dbReference type="InterPro" id="IPR037923">
    <property type="entry name" value="HTH-like"/>
</dbReference>
<sequence length="293" mass="34125">MKKVAVLNIGQFIRQSNLAGFYTNTMQDHLVTSHKDIYLPHSHNFYVAILFTHGSGIHEVDFSTYNVTPGSLFFLNPGQTHHWELSDDVAGYVFLHTQSFYDLQYTQNTINQFPFFYSMHNLPCLYITGNELVTIEKLFIQIYEENEIDESLKKQKIISLINLVYIESTRIYLKLNPVDGKNKNTYYVKFRQLEQLVEEHYKTEKSPSAYAQMLNISPKHLNRIAQAVIGKTVTDVILERVLLEAKKELVLQQKNFNEIAYALGYEDYAYFSRLFKKKANETPSAFLRRYGNG</sequence>
<dbReference type="SUPFAM" id="SSF51215">
    <property type="entry name" value="Regulatory protein AraC"/>
    <property type="match status" value="1"/>
</dbReference>
<dbReference type="PROSITE" id="PS01124">
    <property type="entry name" value="HTH_ARAC_FAMILY_2"/>
    <property type="match status" value="1"/>
</dbReference>
<organism evidence="5 6">
    <name type="scientific">Flavobacterium litorale</name>
    <dbReference type="NCBI Taxonomy" id="2856519"/>
    <lineage>
        <taxon>Bacteria</taxon>
        <taxon>Pseudomonadati</taxon>
        <taxon>Bacteroidota</taxon>
        <taxon>Flavobacteriia</taxon>
        <taxon>Flavobacteriales</taxon>
        <taxon>Flavobacteriaceae</taxon>
        <taxon>Flavobacterium</taxon>
    </lineage>
</organism>
<dbReference type="Gene3D" id="2.60.120.10">
    <property type="entry name" value="Jelly Rolls"/>
    <property type="match status" value="1"/>
</dbReference>
<evidence type="ECO:0000259" key="4">
    <source>
        <dbReference type="PROSITE" id="PS01124"/>
    </source>
</evidence>
<protein>
    <submittedName>
        <fullName evidence="5">AraC family transcriptional regulator</fullName>
    </submittedName>
</protein>
<dbReference type="Pfam" id="PF12833">
    <property type="entry name" value="HTH_18"/>
    <property type="match status" value="1"/>
</dbReference>
<dbReference type="InterPro" id="IPR014710">
    <property type="entry name" value="RmlC-like_jellyroll"/>
</dbReference>
<dbReference type="EMBL" id="CP080429">
    <property type="protein sequence ID" value="QYJ67917.1"/>
    <property type="molecule type" value="Genomic_DNA"/>
</dbReference>
<feature type="domain" description="HTH araC/xylS-type" evidence="4">
    <location>
        <begin position="191"/>
        <end position="289"/>
    </location>
</feature>
<name>A0ABX8V579_9FLAO</name>
<keyword evidence="6" id="KW-1185">Reference proteome</keyword>
<evidence type="ECO:0000256" key="1">
    <source>
        <dbReference type="ARBA" id="ARBA00023015"/>
    </source>
</evidence>
<dbReference type="SUPFAM" id="SSF46689">
    <property type="entry name" value="Homeodomain-like"/>
    <property type="match status" value="1"/>
</dbReference>
<evidence type="ECO:0000256" key="3">
    <source>
        <dbReference type="ARBA" id="ARBA00023163"/>
    </source>
</evidence>
<evidence type="ECO:0000256" key="2">
    <source>
        <dbReference type="ARBA" id="ARBA00023125"/>
    </source>
</evidence>
<evidence type="ECO:0000313" key="6">
    <source>
        <dbReference type="Proteomes" id="UP000825381"/>
    </source>
</evidence>
<dbReference type="InterPro" id="IPR009057">
    <property type="entry name" value="Homeodomain-like_sf"/>
</dbReference>
<keyword evidence="1" id="KW-0805">Transcription regulation</keyword>
<dbReference type="InterPro" id="IPR003313">
    <property type="entry name" value="AraC-bd"/>
</dbReference>
<dbReference type="InterPro" id="IPR018060">
    <property type="entry name" value="HTH_AraC"/>
</dbReference>
<dbReference type="RefSeq" id="WP_220640262.1">
    <property type="nucleotide sequence ID" value="NZ_CP080429.1"/>
</dbReference>
<reference evidence="5 6" key="1">
    <citation type="submission" date="2021-07" db="EMBL/GenBank/DDBJ databases">
        <title>Flavobacterium WSW3-B6 sp.nov, isolated from seaweed.</title>
        <authorList>
            <person name="Muhammad N."/>
            <person name="Ho H."/>
            <person name="Lee Y.-J."/>
            <person name="Nguyen T."/>
            <person name="Ho J."/>
            <person name="Kim S.-G."/>
        </authorList>
    </citation>
    <scope>NUCLEOTIDE SEQUENCE [LARGE SCALE GENOMIC DNA]</scope>
    <source>
        <strain evidence="5 6">WSW3-B6</strain>
    </source>
</reference>
<proteinExistence type="predicted"/>
<gene>
    <name evidence="5" type="ORF">K1I41_10270</name>
</gene>
<keyword evidence="3" id="KW-0804">Transcription</keyword>
<dbReference type="PANTHER" id="PTHR43280:SF32">
    <property type="entry name" value="TRANSCRIPTIONAL REGULATORY PROTEIN"/>
    <property type="match status" value="1"/>
</dbReference>
<dbReference type="Proteomes" id="UP000825381">
    <property type="component" value="Chromosome"/>
</dbReference>
<keyword evidence="2" id="KW-0238">DNA-binding</keyword>
<dbReference type="Gene3D" id="1.10.10.60">
    <property type="entry name" value="Homeodomain-like"/>
    <property type="match status" value="1"/>
</dbReference>